<protein>
    <submittedName>
        <fullName evidence="3">C2H2-type domain-containing protein</fullName>
    </submittedName>
</protein>
<reference evidence="1 2" key="2">
    <citation type="submission" date="2018-11" db="EMBL/GenBank/DDBJ databases">
        <authorList>
            <consortium name="Pathogen Informatics"/>
        </authorList>
    </citation>
    <scope>NUCLEOTIDE SEQUENCE [LARGE SCALE GENOMIC DNA]</scope>
    <source>
        <strain evidence="1 2">NST_G2</strain>
    </source>
</reference>
<dbReference type="OrthoDB" id="8117402at2759"/>
<keyword evidence="2" id="KW-1185">Reference proteome</keyword>
<organism evidence="3">
    <name type="scientific">Schistocephalus solidus</name>
    <name type="common">Tapeworm</name>
    <dbReference type="NCBI Taxonomy" id="70667"/>
    <lineage>
        <taxon>Eukaryota</taxon>
        <taxon>Metazoa</taxon>
        <taxon>Spiralia</taxon>
        <taxon>Lophotrochozoa</taxon>
        <taxon>Platyhelminthes</taxon>
        <taxon>Cestoda</taxon>
        <taxon>Eucestoda</taxon>
        <taxon>Diphyllobothriidea</taxon>
        <taxon>Diphyllobothriidae</taxon>
        <taxon>Schistocephalus</taxon>
    </lineage>
</organism>
<name>A0A183T3F5_SCHSO</name>
<dbReference type="AlphaFoldDB" id="A0A183T3F5"/>
<reference evidence="3" key="1">
    <citation type="submission" date="2016-06" db="UniProtKB">
        <authorList>
            <consortium name="WormBaseParasite"/>
        </authorList>
    </citation>
    <scope>IDENTIFICATION</scope>
</reference>
<gene>
    <name evidence="1" type="ORF">SSLN_LOCUS11003</name>
</gene>
<dbReference type="WBParaSite" id="SSLN_0001142601-mRNA-1">
    <property type="protein sequence ID" value="SSLN_0001142601-mRNA-1"/>
    <property type="gene ID" value="SSLN_0001142601"/>
</dbReference>
<accession>A0A183T3F5</accession>
<evidence type="ECO:0000313" key="3">
    <source>
        <dbReference type="WBParaSite" id="SSLN_0001142601-mRNA-1"/>
    </source>
</evidence>
<dbReference type="EMBL" id="UYSU01036231">
    <property type="protein sequence ID" value="VDL97388.1"/>
    <property type="molecule type" value="Genomic_DNA"/>
</dbReference>
<sequence>MGYVCPKWARVRAGSCRTPLSNSVGDASSAPAHSSGLLDYVLTPGTRGANKRDEHYLSHSHYLVGHLHDYLPPGTSTNTATSTSDGDSVLTCDRIFTSHIGPIGHLRIHRTETGEPGYGAPAYTRRTRINCPHCPRTFAHRMDQLGYMRLHKNLR</sequence>
<evidence type="ECO:0000313" key="2">
    <source>
        <dbReference type="Proteomes" id="UP000275846"/>
    </source>
</evidence>
<proteinExistence type="predicted"/>
<dbReference type="Proteomes" id="UP000275846">
    <property type="component" value="Unassembled WGS sequence"/>
</dbReference>
<evidence type="ECO:0000313" key="1">
    <source>
        <dbReference type="EMBL" id="VDL97388.1"/>
    </source>
</evidence>